<organism evidence="3">
    <name type="scientific">Aureococcus anophagefferens</name>
    <name type="common">Harmful bloom alga</name>
    <dbReference type="NCBI Taxonomy" id="44056"/>
    <lineage>
        <taxon>Eukaryota</taxon>
        <taxon>Sar</taxon>
        <taxon>Stramenopiles</taxon>
        <taxon>Ochrophyta</taxon>
        <taxon>Pelagophyceae</taxon>
        <taxon>Pelagomonadales</taxon>
        <taxon>Pelagomonadaceae</taxon>
        <taxon>Aureococcus</taxon>
    </lineage>
</organism>
<feature type="region of interest" description="Disordered" evidence="1">
    <location>
        <begin position="735"/>
        <end position="760"/>
    </location>
</feature>
<gene>
    <name evidence="2" type="ORF">AURANDRAFT_67635</name>
</gene>
<proteinExistence type="predicted"/>
<evidence type="ECO:0000313" key="3">
    <source>
        <dbReference type="Proteomes" id="UP000002729"/>
    </source>
</evidence>
<sequence length="1436" mass="146116">MALPRRDGGHASTEASAVQAADPCLDATALVDGAPAVLSSAAWHALLHGGRDAFSSVEEAEALAGAAPLAWDALLDALALVASACRRCAACADDLFGAGGAPLAAAVAAAAAPLDACRRRAAALREVVERYGAAAAGRGGDAALRDADDRCAALLRDLARDCEALGEGEALVAPAGWASADGRGHAVLLVVARGGGALGGDGWGGGGPGACSVAVLDEVARRGGRVGDGAAAAARRAARALCGACADAHALRRRRGLETRAPWFALALRAGKRAAARVAASLAARDAADAAARHVRLEDLDAVAPPAGDAAVDFGGPKSGRLWAAFAGPGLAAGARGRRAGLDARARELDALAGAPRREALALPLDLAAVDFPPGARAAGLFGAAARGGGAGLEAAADALRRCDRACATLERGRGDAPRADAARFALVCDLFLRRLPAPRPPGRGGFWAGAPRRETQLDLLRSLRRCALHAAAAAAALPPSRRLDGERVLCVAAIAAIADAVARAAASDAPSPLSAFYGAHACAAVADGAEPFGFLPRDFAADTGRALLCDPDLVVARTALLDYFREIRRLVPPRNRVFDWEATAADDAAGDGGGALARLLLGARGAGQAPAGGLFLGLGDARLLDRLATSLGYAVAAGGANLPDYLAGRDGALLDDLPELRDLRDVVLVLKACTAATACWAAGAGGDAAPRWSRGGPRGGDERARREYRLAHFDARLCDAVGAPLRCGFLGGDADLATRPPGGDDSDDDDGGGGRAPAGWRGALARVRAALAGYAAPRCPPSGGDPSHLAGELVATEDDVLHLPALPGDLGAAPRPSPGEARLLAGDTAAARAARLEAEAARLAAAGDGGALPPRDVERLLCYLTAPYLRLPLVLRFFADAVRVRSLRDARLRATLDAVLFECGAWLPADAADDAVDAIPAPHRRLLRTPCGALFNELVMSPGPTCTAVARLLDLALGLDAGRWAPRGVAELVLFATRVAARALSFLAALDPAPARGGGLGRRGRAGLAAAPRGLEDPADGGDAARDQRGAALAGLRDALAGRAAPALRRWLPGLLAAGDRLGLRRACAVHAHALLVAAAVADAGGGDARGDVVALLGAQCFLGAYDDRADRDDVSSAALRRRWRLVGRRVDVVAWAPPPPPGGGDGLAPPPPFDVAALRPLARAGPREAWVGAALAPLLGDRAPLAGFALFLPRSFDAAAGFCAVVGFLDRGGARHWRECHAGRGGERGGAFVEVYEVAEHGRSWWRSLCYTSDAGRSLGAPRHSEDDFEDGGDCGCEAWPLARGHAGGRGAPAPSVDVSRRATRGGRAATRQTHVPDRHLRGLLPDALLDAYAFWRNADDASLCGYARAAPADAVVVVALDGAPARPRVVVTRRRVEPGAGGPDDAPPLPDGGAYGGLAVARGAPQTLLRVGGHGGHGVAARLARLDAAAHVL</sequence>
<feature type="region of interest" description="Disordered" evidence="1">
    <location>
        <begin position="1288"/>
        <end position="1316"/>
    </location>
</feature>
<protein>
    <submittedName>
        <fullName evidence="2">Uncharacterized protein</fullName>
    </submittedName>
</protein>
<dbReference type="KEGG" id="aaf:AURANDRAFT_67635"/>
<dbReference type="InParanoid" id="F0YLV4"/>
<name>F0YLV4_AURAN</name>
<dbReference type="RefSeq" id="XP_009041456.1">
    <property type="nucleotide sequence ID" value="XM_009043208.1"/>
</dbReference>
<reference evidence="2 3" key="1">
    <citation type="journal article" date="2011" name="Proc. Natl. Acad. Sci. U.S.A.">
        <title>Niche of harmful alga Aureococcus anophagefferens revealed through ecogenomics.</title>
        <authorList>
            <person name="Gobler C.J."/>
            <person name="Berry D.L."/>
            <person name="Dyhrman S.T."/>
            <person name="Wilhelm S.W."/>
            <person name="Salamov A."/>
            <person name="Lobanov A.V."/>
            <person name="Zhang Y."/>
            <person name="Collier J.L."/>
            <person name="Wurch L.L."/>
            <person name="Kustka A.B."/>
            <person name="Dill B.D."/>
            <person name="Shah M."/>
            <person name="VerBerkmoes N.C."/>
            <person name="Kuo A."/>
            <person name="Terry A."/>
            <person name="Pangilinan J."/>
            <person name="Lindquist E.A."/>
            <person name="Lucas S."/>
            <person name="Paulsen I.T."/>
            <person name="Hattenrath-Lehmann T.K."/>
            <person name="Talmage S.C."/>
            <person name="Walker E.A."/>
            <person name="Koch F."/>
            <person name="Burson A.M."/>
            <person name="Marcoval M.A."/>
            <person name="Tang Y.Z."/>
            <person name="Lecleir G.R."/>
            <person name="Coyne K.J."/>
            <person name="Berg G.M."/>
            <person name="Bertrand E.M."/>
            <person name="Saito M.A."/>
            <person name="Gladyshev V.N."/>
            <person name="Grigoriev I.V."/>
        </authorList>
    </citation>
    <scope>NUCLEOTIDE SEQUENCE [LARGE SCALE GENOMIC DNA]</scope>
    <source>
        <strain evidence="3">CCMP 1984</strain>
    </source>
</reference>
<dbReference type="Proteomes" id="UP000002729">
    <property type="component" value="Unassembled WGS sequence"/>
</dbReference>
<evidence type="ECO:0000256" key="1">
    <source>
        <dbReference type="SAM" id="MobiDB-lite"/>
    </source>
</evidence>
<dbReference type="OrthoDB" id="2684236at2759"/>
<evidence type="ECO:0000313" key="2">
    <source>
        <dbReference type="EMBL" id="EGB03905.1"/>
    </source>
</evidence>
<feature type="non-terminal residue" evidence="2">
    <location>
        <position position="1436"/>
    </location>
</feature>
<accession>F0YLV4</accession>
<dbReference type="EMBL" id="GL833159">
    <property type="protein sequence ID" value="EGB03905.1"/>
    <property type="molecule type" value="Genomic_DNA"/>
</dbReference>
<keyword evidence="3" id="KW-1185">Reference proteome</keyword>
<dbReference type="GeneID" id="20226344"/>